<evidence type="ECO:0000313" key="6">
    <source>
        <dbReference type="EMBL" id="SYW75352.1"/>
    </source>
</evidence>
<feature type="region of interest" description="Disordered" evidence="3">
    <location>
        <begin position="1"/>
        <end position="29"/>
    </location>
</feature>
<keyword evidence="8" id="KW-1185">Reference proteome</keyword>
<feature type="compositionally biased region" description="Polar residues" evidence="3">
    <location>
        <begin position="567"/>
        <end position="582"/>
    </location>
</feature>
<feature type="compositionally biased region" description="Polar residues" evidence="3">
    <location>
        <begin position="1000"/>
        <end position="1011"/>
    </location>
</feature>
<dbReference type="InterPro" id="IPR050715">
    <property type="entry name" value="LRR-SigEffector_domain"/>
</dbReference>
<dbReference type="OrthoDB" id="1394818at2759"/>
<dbReference type="InterPro" id="IPR003591">
    <property type="entry name" value="Leu-rich_rpt_typical-subtyp"/>
</dbReference>
<feature type="region of interest" description="Disordered" evidence="3">
    <location>
        <begin position="768"/>
        <end position="788"/>
    </location>
</feature>
<feature type="region of interest" description="Disordered" evidence="3">
    <location>
        <begin position="1258"/>
        <end position="1323"/>
    </location>
</feature>
<organism evidence="5 7">
    <name type="scientific">Ustilago bromivora</name>
    <dbReference type="NCBI Taxonomy" id="307758"/>
    <lineage>
        <taxon>Eukaryota</taxon>
        <taxon>Fungi</taxon>
        <taxon>Dikarya</taxon>
        <taxon>Basidiomycota</taxon>
        <taxon>Ustilaginomycotina</taxon>
        <taxon>Ustilaginomycetes</taxon>
        <taxon>Ustilaginales</taxon>
        <taxon>Ustilaginaceae</taxon>
        <taxon>Ustilago</taxon>
    </lineage>
</organism>
<dbReference type="PANTHER" id="PTHR45752:SF196">
    <property type="entry name" value="GH17740P"/>
    <property type="match status" value="1"/>
</dbReference>
<dbReference type="Pfam" id="PF10428">
    <property type="entry name" value="SOG2"/>
    <property type="match status" value="1"/>
</dbReference>
<dbReference type="Pfam" id="PF23598">
    <property type="entry name" value="LRR_14"/>
    <property type="match status" value="1"/>
</dbReference>
<dbReference type="EMBL" id="LT558122">
    <property type="protein sequence ID" value="SAM81991.1"/>
    <property type="molecule type" value="Genomic_DNA"/>
</dbReference>
<dbReference type="InterPro" id="IPR019487">
    <property type="entry name" value="RAM_signalling_pathway_SOG2"/>
</dbReference>
<feature type="region of interest" description="Disordered" evidence="3">
    <location>
        <begin position="1035"/>
        <end position="1068"/>
    </location>
</feature>
<feature type="compositionally biased region" description="Polar residues" evidence="3">
    <location>
        <begin position="639"/>
        <end position="649"/>
    </location>
</feature>
<evidence type="ECO:0000313" key="5">
    <source>
        <dbReference type="EMBL" id="SAM81991.1"/>
    </source>
</evidence>
<feature type="compositionally biased region" description="Low complexity" evidence="3">
    <location>
        <begin position="1121"/>
        <end position="1135"/>
    </location>
</feature>
<feature type="compositionally biased region" description="Low complexity" evidence="3">
    <location>
        <begin position="73"/>
        <end position="86"/>
    </location>
</feature>
<feature type="compositionally biased region" description="Basic and acidic residues" evidence="3">
    <location>
        <begin position="1349"/>
        <end position="1367"/>
    </location>
</feature>
<dbReference type="SMART" id="SM00369">
    <property type="entry name" value="LRR_TYP"/>
    <property type="match status" value="4"/>
</dbReference>
<reference evidence="5" key="2">
    <citation type="submission" date="2016-04" db="EMBL/GenBank/DDBJ databases">
        <authorList>
            <person name="Evans L.H."/>
            <person name="Alamgir A."/>
            <person name="Owens N."/>
            <person name="Weber N.D."/>
            <person name="Virtaneva K."/>
            <person name="Barbian K."/>
            <person name="Babar A."/>
            <person name="Rosenke K."/>
        </authorList>
    </citation>
    <scope>NUCLEOTIDE SEQUENCE</scope>
    <source>
        <strain evidence="5">UB2112</strain>
    </source>
</reference>
<dbReference type="PROSITE" id="PS51450">
    <property type="entry name" value="LRR"/>
    <property type="match status" value="1"/>
</dbReference>
<dbReference type="SUPFAM" id="SSF52058">
    <property type="entry name" value="L domain-like"/>
    <property type="match status" value="1"/>
</dbReference>
<feature type="region of interest" description="Disordered" evidence="3">
    <location>
        <begin position="1080"/>
        <end position="1202"/>
    </location>
</feature>
<proteinExistence type="predicted"/>
<dbReference type="SMART" id="SM00364">
    <property type="entry name" value="LRR_BAC"/>
    <property type="match status" value="4"/>
</dbReference>
<evidence type="ECO:0000259" key="4">
    <source>
        <dbReference type="Pfam" id="PF23598"/>
    </source>
</evidence>
<feature type="compositionally biased region" description="Polar residues" evidence="3">
    <location>
        <begin position="87"/>
        <end position="100"/>
    </location>
</feature>
<name>A0A1K0G3J1_9BASI</name>
<reference evidence="6" key="3">
    <citation type="submission" date="2018-08" db="EMBL/GenBank/DDBJ databases">
        <authorList>
            <person name="Guldener U."/>
        </authorList>
    </citation>
    <scope>NUCLEOTIDE SEQUENCE</scope>
    <source>
        <strain evidence="6">UB2</strain>
    </source>
</reference>
<dbReference type="InterPro" id="IPR001611">
    <property type="entry name" value="Leu-rich_rpt"/>
</dbReference>
<reference evidence="7" key="1">
    <citation type="submission" date="2016-04" db="EMBL/GenBank/DDBJ databases">
        <authorList>
            <person name="Guldener U."/>
            <person name="Guldener U."/>
        </authorList>
    </citation>
    <scope>NUCLEOTIDE SEQUENCE [LARGE SCALE GENOMIC DNA]</scope>
    <source>
        <strain evidence="7">UB2112</strain>
    </source>
</reference>
<dbReference type="InterPro" id="IPR032675">
    <property type="entry name" value="LRR_dom_sf"/>
</dbReference>
<dbReference type="Proteomes" id="UP000658997">
    <property type="component" value="Unassembled WGS sequence"/>
</dbReference>
<keyword evidence="1" id="KW-0433">Leucine-rich repeat</keyword>
<evidence type="ECO:0000256" key="2">
    <source>
        <dbReference type="ARBA" id="ARBA00022737"/>
    </source>
</evidence>
<feature type="region of interest" description="Disordered" evidence="3">
    <location>
        <begin position="67"/>
        <end position="194"/>
    </location>
</feature>
<feature type="region of interest" description="Disordered" evidence="3">
    <location>
        <begin position="972"/>
        <end position="1011"/>
    </location>
</feature>
<evidence type="ECO:0000313" key="7">
    <source>
        <dbReference type="Proteomes" id="UP000179920"/>
    </source>
</evidence>
<feature type="compositionally biased region" description="Polar residues" evidence="3">
    <location>
        <begin position="14"/>
        <end position="23"/>
    </location>
</feature>
<dbReference type="Proteomes" id="UP000179920">
    <property type="component" value="Chromosome VI"/>
</dbReference>
<feature type="compositionally biased region" description="Low complexity" evidence="3">
    <location>
        <begin position="337"/>
        <end position="347"/>
    </location>
</feature>
<gene>
    <name evidence="6" type="ORF">UBRO2_00587</name>
    <name evidence="5" type="ORF">UBRO_04248</name>
</gene>
<feature type="region of interest" description="Disordered" evidence="3">
    <location>
        <begin position="518"/>
        <end position="649"/>
    </location>
</feature>
<feature type="compositionally biased region" description="Low complexity" evidence="3">
    <location>
        <begin position="107"/>
        <end position="145"/>
    </location>
</feature>
<dbReference type="EMBL" id="ULHB01000006">
    <property type="protein sequence ID" value="SYW75352.1"/>
    <property type="molecule type" value="Genomic_DNA"/>
</dbReference>
<keyword evidence="2" id="KW-0677">Repeat</keyword>
<dbReference type="Gene3D" id="3.80.10.10">
    <property type="entry name" value="Ribonuclease Inhibitor"/>
    <property type="match status" value="1"/>
</dbReference>
<feature type="compositionally biased region" description="Low complexity" evidence="3">
    <location>
        <begin position="1178"/>
        <end position="1187"/>
    </location>
</feature>
<sequence>MHVSQRGARPPNAASPSTPTDSMDFTGRGAGISASARMAGIGAGKSGAASSFRSYIQTESFLHDDHTASAQWSTSDSSQPTDPSQTYRGFSTAPSTSSFDAQAPMPSSSSIYTSHSTQQFGPSIPEPSSASMPASSHSASPASSSNNQQRAISEEELLAFIDEKRARPRANGSTSTSGRSKQTKDASDSGNSIDTLDLCHKRIERVPEALVNAIKHQIVRLALGYNHITRLPDNFADLSSLRYLNIRANNFATFPECVTKMPNLEILDLSRNKIRKLPQEPGRLLALRVLSVNANRLTELPVWIGRMKHLRILKLDNNPLEWPPPHISKMPNVAPPKALSSSSGSAAAEREKAKRFEDRQMLVWISKLRSWINDPANQPRNDAVEQALGNGSNAHDIAALTRHDIEADFASPARADGVELPSAPSDGLISLQVDVPEMVQEQAHPASAGDANTALQTSITSMPSVVVAAAADANPIDGRAAAAGLLPPLVPQSSNAHGINMVRTTASASLTVQPDVMTPSPQQDHVRGVATQSRIPQGVRPELPARPSDVMASDFTPEDTDSRQHARNNSHSVVQDIATTHQMEGRRSLKSKKSLPDLRKSHEDILQERRDVLAEQLPDRKASETSIHGPEMRSRDRTTSNAAASTFNPVQMQATQSLDSAKQPYVRKQSLLQARRAHRPSLGNLVGPSARQGHEAAASGSAATPVYGALLSAGQPAAASSQGGGLRKLSLLTVGATQAAAEAAAAALAARAGYSSNTPPRFDVGHGRMASDRSDGNWPVRSASPTVNGARNAADQERNSYFRRLSTLPPSTISKAVPAPVLKFVDGTRGVLFALSQIHAAIGQFMTPVIDERISSQFHRLLDISNGSVANLINALDRFDSLSRRGTPDASVIRGVLVTCKDSVITFRKLISVLQLQLRALQSSSDVRYARTLLLMLYGSMAEVSNSWGEMAPLVEEVQPYLTQIEQEVGSPASSDVASAANTSAEKPTPPPSTRVGSLAQKSISTTSNGSASILPSIAEASTPVRAGSRPYLARGASRRRHAGSFSAQDLAQGAAMTPSGSNQPPFNLEDLQAASAYNTPARGAKSRRQGSMGNSASSAATFAQSDLSERSTTVDGTVQSTAPSTPGGAGSAATMSQQRNIYATPGATSTPTSSRQKRSGSNASSAMDQATPRSQVTTPATPAAAAGKRHAATQSNGTAAGLGGAAATAAAGSRLHAAVSDPKISVDDHLLEMVDDITKLSARVWSMLFEHLRSAGVDDKPDHQVDALPADVNTKDATTGTGVDDDNGDGRPSSDEAGGETCEHTSAEGKPPAVVVEDEESTPRLRDLRDLAFITDDLTSQLRSTYLRAREEEQRRTSLDGNRSGDDDISPLSAAINPGEAAIVKGDTDEISAPPRTAPVIIATPSPDNISQATVAKLFDESHQFVRAIVNTSTLIKSISVSHEFPRDLRRLLGQVAQACSNLTVYLLWLSPTSVS</sequence>
<protein>
    <submittedName>
        <fullName evidence="6">Related to SOG2 - key component of the RAM signaling network</fullName>
    </submittedName>
    <submittedName>
        <fullName evidence="5">Related to SOG2-key component of the RAM signaling network</fullName>
    </submittedName>
</protein>
<dbReference type="InterPro" id="IPR055414">
    <property type="entry name" value="LRR_R13L4/SHOC2-like"/>
</dbReference>
<feature type="domain" description="Disease resistance R13L4/SHOC-2-like LRR" evidence="4">
    <location>
        <begin position="235"/>
        <end position="316"/>
    </location>
</feature>
<feature type="compositionally biased region" description="Polar residues" evidence="3">
    <location>
        <begin position="1090"/>
        <end position="1120"/>
    </location>
</feature>
<feature type="compositionally biased region" description="Polar residues" evidence="3">
    <location>
        <begin position="1160"/>
        <end position="1177"/>
    </location>
</feature>
<feature type="compositionally biased region" description="Polar residues" evidence="3">
    <location>
        <begin position="171"/>
        <end position="180"/>
    </location>
</feature>
<evidence type="ECO:0000256" key="3">
    <source>
        <dbReference type="SAM" id="MobiDB-lite"/>
    </source>
</evidence>
<feature type="compositionally biased region" description="Low complexity" evidence="3">
    <location>
        <begin position="1144"/>
        <end position="1155"/>
    </location>
</feature>
<feature type="compositionally biased region" description="Basic and acidic residues" evidence="3">
    <location>
        <begin position="594"/>
        <end position="623"/>
    </location>
</feature>
<evidence type="ECO:0000313" key="8">
    <source>
        <dbReference type="Proteomes" id="UP000658997"/>
    </source>
</evidence>
<feature type="compositionally biased region" description="Polar residues" evidence="3">
    <location>
        <begin position="972"/>
        <end position="986"/>
    </location>
</feature>
<feature type="region of interest" description="Disordered" evidence="3">
    <location>
        <begin position="1347"/>
        <end position="1375"/>
    </location>
</feature>
<dbReference type="PANTHER" id="PTHR45752">
    <property type="entry name" value="LEUCINE-RICH REPEAT-CONTAINING"/>
    <property type="match status" value="1"/>
</dbReference>
<feature type="region of interest" description="Disordered" evidence="3">
    <location>
        <begin position="324"/>
        <end position="352"/>
    </location>
</feature>
<feature type="region of interest" description="Disordered" evidence="3">
    <location>
        <begin position="672"/>
        <end position="698"/>
    </location>
</feature>
<evidence type="ECO:0000256" key="1">
    <source>
        <dbReference type="ARBA" id="ARBA00022614"/>
    </source>
</evidence>
<accession>A0A1K0G3J1</accession>